<dbReference type="AlphaFoldDB" id="A0A1A8VXI9"/>
<keyword evidence="3" id="KW-0472">Membrane</keyword>
<accession>A0A1A8VXI9</accession>
<keyword evidence="3" id="KW-0812">Transmembrane</keyword>
<feature type="compositionally biased region" description="Polar residues" evidence="2">
    <location>
        <begin position="734"/>
        <end position="810"/>
    </location>
</feature>
<proteinExistence type="predicted"/>
<sequence length="819" mass="95723">LREKRRLCKNIQNVIITENDDGFIFVNENCNKLKDNNTNTNELYFEKCEVYPSILRTRKKPPDNHLHFGNMREKCNYLLNDKTVEEEENNEKNYTSCVDSKRYVDRRYEVKMESNRIYEKNGKGDIRIDDPSLGNPNGENKNRECSLSFQKEEKRKTKKTSLIEHREEDFSIEYEKKIDFKNIIQCMKEENNVMVNLLNDKIKYLQGEIAKRNELLTNVKQLKDDKKKKYSVQLLEKNIKQNRINQLNDDKKKLMKSCQKNHEDKQIIMQMITNSQDASKTNNIKNQIFLLLCDMLGIKIVAQKLQEKTTSCTSSWSSSSRKRRIKNDNSGYNLVFSQTFISFKIALILVHILQMQDEKTSLKSRSKNGVVNYVESTKKKKIRDNFSEIIYEQTQFRNKTKKAFSSKSYCEERHSNKHHFSNFHSADALKLIQKNEKDELHRRHSSENFSLSGVDALTGKKNSSSSNTSYSKDTHERKSYEKFFEICSEAKQELSDHVKMLIKQKNESDQWVSNKRMGSEICRRSDEHDYYHCDSCIRKKRKKSKGSKKKSKKSKMGNYEKKEEYQSFNKLKTLYEGAQQATSYYITKMLSSKVHIEKNIVAYDDIMSKHSENILKKWEIFEETAEQDAFESNEIGNDFLGTLCEYFTYFIYSTLLPFRYVISQMIYEPVLFSSVSFNFHLVHAPPQFRFLSTNHFAKSFNPAQHKELFIPFEWKLLIRRDIVCTGVTDGTTWKKQNGMKQNGMKQNGMKQSGMKQSGMKQSGMKQSGIKQSGMKQSGMKQSGMKQSGMKQSGMKQSGMKQSGMKQSGMKQSGMKLSGL</sequence>
<protein>
    <submittedName>
        <fullName evidence="4">Uncharacterized protein</fullName>
    </submittedName>
</protein>
<keyword evidence="3" id="KW-1133">Transmembrane helix</keyword>
<evidence type="ECO:0000256" key="2">
    <source>
        <dbReference type="SAM" id="MobiDB-lite"/>
    </source>
</evidence>
<dbReference type="Proteomes" id="UP000078560">
    <property type="component" value="Unassembled WGS sequence"/>
</dbReference>
<reference evidence="5" key="1">
    <citation type="submission" date="2016-05" db="EMBL/GenBank/DDBJ databases">
        <authorList>
            <person name="Naeem Raeece"/>
        </authorList>
    </citation>
    <scope>NUCLEOTIDE SEQUENCE [LARGE SCALE GENOMIC DNA]</scope>
</reference>
<feature type="region of interest" description="Disordered" evidence="2">
    <location>
        <begin position="122"/>
        <end position="145"/>
    </location>
</feature>
<keyword evidence="1" id="KW-0175">Coiled coil</keyword>
<feature type="compositionally biased region" description="Low complexity" evidence="2">
    <location>
        <begin position="460"/>
        <end position="471"/>
    </location>
</feature>
<gene>
    <name evidence="4" type="ORF">POVCU2_0030370</name>
</gene>
<feature type="transmembrane region" description="Helical" evidence="3">
    <location>
        <begin position="331"/>
        <end position="353"/>
    </location>
</feature>
<feature type="coiled-coil region" evidence="1">
    <location>
        <begin position="205"/>
        <end position="257"/>
    </location>
</feature>
<evidence type="ECO:0000256" key="1">
    <source>
        <dbReference type="SAM" id="Coils"/>
    </source>
</evidence>
<name>A0A1A8VXI9_PLAOA</name>
<feature type="non-terminal residue" evidence="4">
    <location>
        <position position="1"/>
    </location>
</feature>
<evidence type="ECO:0000256" key="3">
    <source>
        <dbReference type="SAM" id="Phobius"/>
    </source>
</evidence>
<dbReference type="EMBL" id="FLQU01000402">
    <property type="protein sequence ID" value="SBS85223.1"/>
    <property type="molecule type" value="Genomic_DNA"/>
</dbReference>
<evidence type="ECO:0000313" key="5">
    <source>
        <dbReference type="Proteomes" id="UP000078560"/>
    </source>
</evidence>
<organism evidence="4 5">
    <name type="scientific">Plasmodium ovale curtisi</name>
    <dbReference type="NCBI Taxonomy" id="864141"/>
    <lineage>
        <taxon>Eukaryota</taxon>
        <taxon>Sar</taxon>
        <taxon>Alveolata</taxon>
        <taxon>Apicomplexa</taxon>
        <taxon>Aconoidasida</taxon>
        <taxon>Haemosporida</taxon>
        <taxon>Plasmodiidae</taxon>
        <taxon>Plasmodium</taxon>
        <taxon>Plasmodium (Plasmodium)</taxon>
    </lineage>
</organism>
<feature type="region of interest" description="Disordered" evidence="2">
    <location>
        <begin position="734"/>
        <end position="819"/>
    </location>
</feature>
<feature type="region of interest" description="Disordered" evidence="2">
    <location>
        <begin position="451"/>
        <end position="473"/>
    </location>
</feature>
<evidence type="ECO:0000313" key="4">
    <source>
        <dbReference type="EMBL" id="SBS85223.1"/>
    </source>
</evidence>